<evidence type="ECO:0000313" key="3">
    <source>
        <dbReference type="Proteomes" id="UP001058626"/>
    </source>
</evidence>
<dbReference type="InterPro" id="IPR016181">
    <property type="entry name" value="Acyl_CoA_acyltransferase"/>
</dbReference>
<name>A0A9N7LS11_9MYCO</name>
<dbReference type="Proteomes" id="UP001058626">
    <property type="component" value="Chromosome"/>
</dbReference>
<dbReference type="GO" id="GO:0016747">
    <property type="term" value="F:acyltransferase activity, transferring groups other than amino-acyl groups"/>
    <property type="evidence" value="ECO:0007669"/>
    <property type="project" value="InterPro"/>
</dbReference>
<dbReference type="SUPFAM" id="SSF55729">
    <property type="entry name" value="Acyl-CoA N-acyltransferases (Nat)"/>
    <property type="match status" value="1"/>
</dbReference>
<evidence type="ECO:0000259" key="1">
    <source>
        <dbReference type="PROSITE" id="PS51186"/>
    </source>
</evidence>
<organism evidence="2 3">
    <name type="scientific">Mycobacterium pseudoshottsii</name>
    <dbReference type="NCBI Taxonomy" id="265949"/>
    <lineage>
        <taxon>Bacteria</taxon>
        <taxon>Bacillati</taxon>
        <taxon>Actinomycetota</taxon>
        <taxon>Actinomycetes</taxon>
        <taxon>Mycobacteriales</taxon>
        <taxon>Mycobacteriaceae</taxon>
        <taxon>Mycobacterium</taxon>
        <taxon>Mycobacterium ulcerans group</taxon>
    </lineage>
</organism>
<dbReference type="AlphaFoldDB" id="A0A9N7LS11"/>
<protein>
    <submittedName>
        <fullName evidence="2">N-acetyltransferase</fullName>
    </submittedName>
</protein>
<dbReference type="Gene3D" id="3.40.630.30">
    <property type="match status" value="1"/>
</dbReference>
<feature type="domain" description="N-acetyltransferase" evidence="1">
    <location>
        <begin position="190"/>
        <end position="281"/>
    </location>
</feature>
<sequence>MRYHWFAGDSILASSMRTNGWEYRCDATHHNCPVDSGSITIQPLAELLARGQILVLKHRTKQPRGGQPALTIFVIDLPPDEMERHLREALTVYVDAMRYPRGTENQRAAMWLEHVRRSGWKAVAAVDVPQTQPSTQLPDIIGADPNHELPAADLANAPMVGVAYGYPGAPGQWWQQQVVLGLQRRGFPMHAIARVMSSYFELTELHIHPNAQGRGIGEALTRRLLAGRGEESVLLSTPESNGEDNRAWRLYRRLGFTDILRGYYFAGDPRAFAILGRALPL</sequence>
<keyword evidence="3" id="KW-1185">Reference proteome</keyword>
<accession>A0A9N7LS11</accession>
<dbReference type="PROSITE" id="PS51186">
    <property type="entry name" value="GNAT"/>
    <property type="match status" value="1"/>
</dbReference>
<dbReference type="Pfam" id="PF13508">
    <property type="entry name" value="Acetyltransf_7"/>
    <property type="match status" value="1"/>
</dbReference>
<dbReference type="InterPro" id="IPR000182">
    <property type="entry name" value="GNAT_dom"/>
</dbReference>
<proteinExistence type="predicted"/>
<gene>
    <name evidence="2" type="ORF">NJB1907Z4_C32160</name>
</gene>
<reference evidence="2" key="1">
    <citation type="submission" date="2022-06" db="EMBL/GenBank/DDBJ databases">
        <title>Complete genome sequence of Mycobacterium pseudoshottsii NJB1907-Z4.</title>
        <authorList>
            <person name="Komine T."/>
            <person name="Fukano H."/>
            <person name="Wada S."/>
        </authorList>
    </citation>
    <scope>NUCLEOTIDE SEQUENCE</scope>
    <source>
        <strain evidence="2">NJB1907-Z4</strain>
    </source>
</reference>
<dbReference type="EMBL" id="AP026367">
    <property type="protein sequence ID" value="BDN83001.1"/>
    <property type="molecule type" value="Genomic_DNA"/>
</dbReference>
<evidence type="ECO:0000313" key="2">
    <source>
        <dbReference type="EMBL" id="BDN83001.1"/>
    </source>
</evidence>